<dbReference type="AlphaFoldDB" id="A0A9P6FTJ2"/>
<dbReference type="Proteomes" id="UP000780801">
    <property type="component" value="Unassembled WGS sequence"/>
</dbReference>
<dbReference type="EMBL" id="JAABOA010001660">
    <property type="protein sequence ID" value="KAF9581117.1"/>
    <property type="molecule type" value="Genomic_DNA"/>
</dbReference>
<sequence length="397" mass="45500">MKTSTATTDTTSTKTNIRPPSIDQLKRDTINFTKNELMIVARVFRVLQEAPAAVQSWFRNLGRDFTRRLSVVTGVGSDSCGIAIKFADTGIIECKEINRRGRPKKDMDKDYSGKLMDIVTKSNSLGQPNSSTRIANTLKEDYGISRSRRSIRRDLHKLGFYWGKGVRRHLYHDSPQNVAYRFEYLKRRFENLVKEEGKWRPTVPEVFLDESYCHLDHATMNRWVMPGTAISEPGRLPILVIFAAFVVYFDQVKQEVVGKFVKDSVHIWPAIGKAHIKKSDGKATSKDTPLWNDVPPEIQEAGIIATDHDYHGNFNRTFLSVWEKCVNIGVDYLQAKANPPQTPEMIACHELDTDEISIDTIPEDHWIQILEEVESFNAQPKFFIDSFEIVDDQESWE</sequence>
<keyword evidence="2" id="KW-1185">Reference proteome</keyword>
<dbReference type="OrthoDB" id="2441967at2759"/>
<organism evidence="1 2">
    <name type="scientific">Lunasporangiospora selenospora</name>
    <dbReference type="NCBI Taxonomy" id="979761"/>
    <lineage>
        <taxon>Eukaryota</taxon>
        <taxon>Fungi</taxon>
        <taxon>Fungi incertae sedis</taxon>
        <taxon>Mucoromycota</taxon>
        <taxon>Mortierellomycotina</taxon>
        <taxon>Mortierellomycetes</taxon>
        <taxon>Mortierellales</taxon>
        <taxon>Mortierellaceae</taxon>
        <taxon>Lunasporangiospora</taxon>
    </lineage>
</organism>
<name>A0A9P6FTJ2_9FUNG</name>
<comment type="caution">
    <text evidence="1">The sequence shown here is derived from an EMBL/GenBank/DDBJ whole genome shotgun (WGS) entry which is preliminary data.</text>
</comment>
<evidence type="ECO:0000313" key="1">
    <source>
        <dbReference type="EMBL" id="KAF9581117.1"/>
    </source>
</evidence>
<evidence type="ECO:0000313" key="2">
    <source>
        <dbReference type="Proteomes" id="UP000780801"/>
    </source>
</evidence>
<proteinExistence type="predicted"/>
<accession>A0A9P6FTJ2</accession>
<gene>
    <name evidence="1" type="ORF">BGW38_001985</name>
</gene>
<protein>
    <submittedName>
        <fullName evidence="1">Uncharacterized protein</fullName>
    </submittedName>
</protein>
<reference evidence="1" key="1">
    <citation type="journal article" date="2020" name="Fungal Divers.">
        <title>Resolving the Mortierellaceae phylogeny through synthesis of multi-gene phylogenetics and phylogenomics.</title>
        <authorList>
            <person name="Vandepol N."/>
            <person name="Liber J."/>
            <person name="Desiro A."/>
            <person name="Na H."/>
            <person name="Kennedy M."/>
            <person name="Barry K."/>
            <person name="Grigoriev I.V."/>
            <person name="Miller A.N."/>
            <person name="O'Donnell K."/>
            <person name="Stajich J.E."/>
            <person name="Bonito G."/>
        </authorList>
    </citation>
    <scope>NUCLEOTIDE SEQUENCE</scope>
    <source>
        <strain evidence="1">KOD1015</strain>
    </source>
</reference>